<reference evidence="1" key="1">
    <citation type="submission" date="2019-09" db="EMBL/GenBank/DDBJ databases">
        <title>Genomic analysis of Haloferax sp. CBA1149.</title>
        <authorList>
            <person name="Roh S.W."/>
        </authorList>
    </citation>
    <scope>NUCLEOTIDE SEQUENCE</scope>
    <source>
        <strain evidence="1">CBA1149</strain>
    </source>
</reference>
<gene>
    <name evidence="1" type="ORF">Hfx1149_10510</name>
</gene>
<dbReference type="Gene3D" id="3.40.720.10">
    <property type="entry name" value="Alkaline Phosphatase, subunit A"/>
    <property type="match status" value="1"/>
</dbReference>
<dbReference type="InterPro" id="IPR017850">
    <property type="entry name" value="Alkaline_phosphatase_core_sf"/>
</dbReference>
<organism evidence="1">
    <name type="scientific">Haloferax sp. CBA1149</name>
    <dbReference type="NCBI Taxonomy" id="2650753"/>
    <lineage>
        <taxon>Archaea</taxon>
        <taxon>Methanobacteriati</taxon>
        <taxon>Methanobacteriota</taxon>
        <taxon>Stenosarchaea group</taxon>
        <taxon>Halobacteria</taxon>
        <taxon>Halobacteriales</taxon>
        <taxon>Haloferacaceae</taxon>
        <taxon>Haloferax</taxon>
    </lineage>
</organism>
<dbReference type="EMBL" id="VZUS01000001">
    <property type="protein sequence ID" value="KAB1188439.1"/>
    <property type="molecule type" value="Genomic_DNA"/>
</dbReference>
<dbReference type="AlphaFoldDB" id="A0A643JWN9"/>
<protein>
    <recommendedName>
        <fullName evidence="2">Sulfatase-like hydrolase/transferase</fullName>
    </recommendedName>
</protein>
<proteinExistence type="predicted"/>
<dbReference type="RefSeq" id="WP_151138144.1">
    <property type="nucleotide sequence ID" value="NZ_VZUS01000001.1"/>
</dbReference>
<name>A0A643JWN9_9EURY</name>
<evidence type="ECO:0008006" key="2">
    <source>
        <dbReference type="Google" id="ProtNLM"/>
    </source>
</evidence>
<evidence type="ECO:0000313" key="1">
    <source>
        <dbReference type="EMBL" id="KAB1188439.1"/>
    </source>
</evidence>
<comment type="caution">
    <text evidence="1">The sequence shown here is derived from an EMBL/GenBank/DDBJ whole genome shotgun (WGS) entry which is preliminary data.</text>
</comment>
<accession>A0A643JWN9</accession>
<sequence>MATSLRKWISEHYEQIRDDPVRGALHAAYTTYLGTWYTLSSRVPVGTNVFDEDWDVLVILDACRPDVLKDVADEYEFIDDVETKWSVGSHSHEWMVQTFRTKYAEQIGNTAYISGNGHTHETFVDREFPPDESVPFCWPKWDVVDESAFFELDMVWERAHQGKLGVPPRAITDRTIEVHRESDPDRIIAHYMQPHIPYIAGALAEDREPTEVEAKGWKLLESGEADRDEVWNLYEDTLRLVLDEVELLLENVDADDVCITADHGNAFGEYSFYGHPEGSPLRVIKTVPWVRTSAVDSATHEPSDEYLNETAVDIQDHLKDLGYM</sequence>
<dbReference type="SUPFAM" id="SSF53649">
    <property type="entry name" value="Alkaline phosphatase-like"/>
    <property type="match status" value="1"/>
</dbReference>